<name>A0A508X0U7_9HYPH</name>
<dbReference type="PANTHER" id="PTHR11360:SF290">
    <property type="entry name" value="MONOCARBOXYLATE MFS PERMEASE"/>
    <property type="match status" value="1"/>
</dbReference>
<evidence type="ECO:0000259" key="5">
    <source>
        <dbReference type="PROSITE" id="PS50850"/>
    </source>
</evidence>
<organism evidence="6">
    <name type="scientific">Sinorhizobium medicae</name>
    <dbReference type="NCBI Taxonomy" id="110321"/>
    <lineage>
        <taxon>Bacteria</taxon>
        <taxon>Pseudomonadati</taxon>
        <taxon>Pseudomonadota</taxon>
        <taxon>Alphaproteobacteria</taxon>
        <taxon>Hyphomicrobiales</taxon>
        <taxon>Rhizobiaceae</taxon>
        <taxon>Sinorhizobium/Ensifer group</taxon>
        <taxon>Sinorhizobium</taxon>
    </lineage>
</organism>
<dbReference type="SUPFAM" id="SSF103473">
    <property type="entry name" value="MFS general substrate transporter"/>
    <property type="match status" value="1"/>
</dbReference>
<feature type="transmembrane region" description="Helical" evidence="4">
    <location>
        <begin position="156"/>
        <end position="182"/>
    </location>
</feature>
<evidence type="ECO:0000256" key="2">
    <source>
        <dbReference type="ARBA" id="ARBA00022989"/>
    </source>
</evidence>
<accession>A0A508X0U7</accession>
<feature type="transmembrane region" description="Helical" evidence="4">
    <location>
        <begin position="303"/>
        <end position="321"/>
    </location>
</feature>
<dbReference type="Gene3D" id="1.20.1250.20">
    <property type="entry name" value="MFS general substrate transporter like domains"/>
    <property type="match status" value="1"/>
</dbReference>
<dbReference type="CDD" id="cd17355">
    <property type="entry name" value="MFS_YcxA_like"/>
    <property type="match status" value="1"/>
</dbReference>
<evidence type="ECO:0000256" key="3">
    <source>
        <dbReference type="ARBA" id="ARBA00023136"/>
    </source>
</evidence>
<protein>
    <submittedName>
        <fullName evidence="6">Major facilitator superfamily MFS_1</fullName>
    </submittedName>
</protein>
<sequence>MTGKPGVGLKDAAPDRQSGDMKMIGSHYRWVIVAAGGLLGCIAIGAMFSLPVFLVPISRDTGWSVTGISSAMTVGFLAMALASMVWGSASDRWGPRPVVLIGSALLASSLALSSFVTSLIAFQLVFGVFVGGACAAIFAPMMACVTGWFDTHRSLAVSLVSAGMGMAPMTMSPLAGWLITIYDWRTSLQIIAAIAAVTMIPAAMLLRRPPVLEDPNAGPASEGQPDMSLGQALRSPQFVILLLTNFFCCATHSGPIFHTVSYAVSCGIPMMAAVSIYSLEGLAGMGGRVAFGILGDRYGAKRILVSGLLLQAFGALAYFFVRDLGAFYAVAALFGFIYAGVMPLYAVIARENFPLRMMGTVIGGTAMAGSLGMAIGPVAGGVIYDVFASYGWLYIGAWGIGIGAFLIALTFKPFPKGRPAVASA</sequence>
<feature type="transmembrane region" description="Helical" evidence="4">
    <location>
        <begin position="98"/>
        <end position="122"/>
    </location>
</feature>
<dbReference type="InterPro" id="IPR011701">
    <property type="entry name" value="MFS"/>
</dbReference>
<dbReference type="InterPro" id="IPR020846">
    <property type="entry name" value="MFS_dom"/>
</dbReference>
<feature type="transmembrane region" description="Helical" evidence="4">
    <location>
        <begin position="327"/>
        <end position="348"/>
    </location>
</feature>
<feature type="transmembrane region" description="Helical" evidence="4">
    <location>
        <begin position="360"/>
        <end position="384"/>
    </location>
</feature>
<dbReference type="Pfam" id="PF07690">
    <property type="entry name" value="MFS_1"/>
    <property type="match status" value="1"/>
</dbReference>
<dbReference type="AlphaFoldDB" id="A0A508X0U7"/>
<feature type="transmembrane region" description="Helical" evidence="4">
    <location>
        <begin position="63"/>
        <end position="86"/>
    </location>
</feature>
<dbReference type="GO" id="GO:0022857">
    <property type="term" value="F:transmembrane transporter activity"/>
    <property type="evidence" value="ECO:0007669"/>
    <property type="project" value="InterPro"/>
</dbReference>
<feature type="domain" description="Major facilitator superfamily (MFS) profile" evidence="5">
    <location>
        <begin position="29"/>
        <end position="416"/>
    </location>
</feature>
<feature type="transmembrane region" description="Helical" evidence="4">
    <location>
        <begin position="390"/>
        <end position="411"/>
    </location>
</feature>
<dbReference type="EMBL" id="CABFNB010000116">
    <property type="protein sequence ID" value="VTZ63236.1"/>
    <property type="molecule type" value="Genomic_DNA"/>
</dbReference>
<dbReference type="PROSITE" id="PS50850">
    <property type="entry name" value="MFS"/>
    <property type="match status" value="1"/>
</dbReference>
<feature type="transmembrane region" description="Helical" evidence="4">
    <location>
        <begin position="128"/>
        <end position="149"/>
    </location>
</feature>
<dbReference type="InterPro" id="IPR036259">
    <property type="entry name" value="MFS_trans_sf"/>
</dbReference>
<feature type="transmembrane region" description="Helical" evidence="4">
    <location>
        <begin position="270"/>
        <end position="291"/>
    </location>
</feature>
<feature type="transmembrane region" description="Helical" evidence="4">
    <location>
        <begin position="188"/>
        <end position="206"/>
    </location>
</feature>
<keyword evidence="3 4" id="KW-0472">Membrane</keyword>
<feature type="transmembrane region" description="Helical" evidence="4">
    <location>
        <begin position="238"/>
        <end position="258"/>
    </location>
</feature>
<dbReference type="Proteomes" id="UP000507954">
    <property type="component" value="Unassembled WGS sequence"/>
</dbReference>
<evidence type="ECO:0000256" key="4">
    <source>
        <dbReference type="SAM" id="Phobius"/>
    </source>
</evidence>
<proteinExistence type="predicted"/>
<reference evidence="6" key="1">
    <citation type="submission" date="2019-06" db="EMBL/GenBank/DDBJ databases">
        <authorList>
            <person name="Le Quere A."/>
            <person name="Colella S."/>
        </authorList>
    </citation>
    <scope>NUCLEOTIDE SEQUENCE</scope>
    <source>
        <strain evidence="6">EmedicaeMD41</strain>
    </source>
</reference>
<dbReference type="InterPro" id="IPR050327">
    <property type="entry name" value="Proton-linked_MCT"/>
</dbReference>
<dbReference type="PANTHER" id="PTHR11360">
    <property type="entry name" value="MONOCARBOXYLATE TRANSPORTER"/>
    <property type="match status" value="1"/>
</dbReference>
<feature type="transmembrane region" description="Helical" evidence="4">
    <location>
        <begin position="30"/>
        <end position="57"/>
    </location>
</feature>
<evidence type="ECO:0000313" key="6">
    <source>
        <dbReference type="EMBL" id="VTZ63236.1"/>
    </source>
</evidence>
<evidence type="ECO:0000256" key="1">
    <source>
        <dbReference type="ARBA" id="ARBA00022692"/>
    </source>
</evidence>
<gene>
    <name evidence="6" type="ORF">EMEDMD4_490163</name>
</gene>
<keyword evidence="2 4" id="KW-1133">Transmembrane helix</keyword>
<keyword evidence="1 4" id="KW-0812">Transmembrane</keyword>